<evidence type="ECO:0000313" key="5">
    <source>
        <dbReference type="EMBL" id="SJZ81376.1"/>
    </source>
</evidence>
<name>A0A1T4NQM7_PORCN</name>
<dbReference type="EMBL" id="FUWL01000024">
    <property type="protein sequence ID" value="SJZ81376.1"/>
    <property type="molecule type" value="Genomic_DNA"/>
</dbReference>
<dbReference type="SUPFAM" id="SSF55174">
    <property type="entry name" value="Alpha-L RNA-binding motif"/>
    <property type="match status" value="1"/>
</dbReference>
<dbReference type="RefSeq" id="WP_025839499.1">
    <property type="nucleotide sequence ID" value="NZ_FUWL01000024.1"/>
</dbReference>
<dbReference type="AlphaFoldDB" id="A0A1T4NQM7"/>
<dbReference type="GO" id="GO:0000455">
    <property type="term" value="P:enzyme-directed rRNA pseudouridine synthesis"/>
    <property type="evidence" value="ECO:0007669"/>
    <property type="project" value="UniProtKB-ARBA"/>
</dbReference>
<sequence>MAFSQNKKSGIRHENPSPIKETYVAKSEGVVLIDEIQTKSGRTRTAAKRLISSRRVSVNGKISNMPTTTLSVGSLITVHSVAPPKEFTHPLIAKVWENDDCVLVRKEAGISTVNTAHKDRETTVIWVLSQHYKQSDPDAKLFMINRLDKETAGFVLFAKSVEAKETLVKQWSRLVSQQKFVAVVTGEVDANKMTLVAQSKDPKEKEGSMALRNRIRKVMQGEVNVLKSSENKEMHVVEIILGGERIFSLRKLLGDNGLVILGDGRYRSDFVLKGKIALEQVLLQLTLPGGHRQMTFERTYPTHFFTYLKKDKSLLTSLRKKQI</sequence>
<reference evidence="5 6" key="1">
    <citation type="submission" date="2017-02" db="EMBL/GenBank/DDBJ databases">
        <authorList>
            <person name="Peterson S.W."/>
        </authorList>
    </citation>
    <scope>NUCLEOTIDE SEQUENCE [LARGE SCALE GENOMIC DNA]</scope>
    <source>
        <strain evidence="5 6">ATCC 700135</strain>
    </source>
</reference>
<evidence type="ECO:0000256" key="2">
    <source>
        <dbReference type="ARBA" id="ARBA00023235"/>
    </source>
</evidence>
<organism evidence="5 6">
    <name type="scientific">Porphyromonas cangingivalis</name>
    <dbReference type="NCBI Taxonomy" id="36874"/>
    <lineage>
        <taxon>Bacteria</taxon>
        <taxon>Pseudomonadati</taxon>
        <taxon>Bacteroidota</taxon>
        <taxon>Bacteroidia</taxon>
        <taxon>Bacteroidales</taxon>
        <taxon>Porphyromonadaceae</taxon>
        <taxon>Porphyromonas</taxon>
    </lineage>
</organism>
<dbReference type="Gene3D" id="3.10.290.10">
    <property type="entry name" value="RNA-binding S4 domain"/>
    <property type="match status" value="1"/>
</dbReference>
<dbReference type="Gene3D" id="3.30.2350.10">
    <property type="entry name" value="Pseudouridine synthase"/>
    <property type="match status" value="1"/>
</dbReference>
<dbReference type="Proteomes" id="UP000189956">
    <property type="component" value="Unassembled WGS sequence"/>
</dbReference>
<dbReference type="PROSITE" id="PS50889">
    <property type="entry name" value="S4"/>
    <property type="match status" value="1"/>
</dbReference>
<dbReference type="SMART" id="SM00363">
    <property type="entry name" value="S4"/>
    <property type="match status" value="1"/>
</dbReference>
<accession>A0A1T4NQM7</accession>
<gene>
    <name evidence="5" type="ORF">SAMN02745205_01969</name>
</gene>
<keyword evidence="2" id="KW-0413">Isomerase</keyword>
<evidence type="ECO:0000259" key="4">
    <source>
        <dbReference type="SMART" id="SM00363"/>
    </source>
</evidence>
<dbReference type="InterPro" id="IPR050188">
    <property type="entry name" value="RluA_PseudoU_synthase"/>
</dbReference>
<dbReference type="GO" id="GO:0003723">
    <property type="term" value="F:RNA binding"/>
    <property type="evidence" value="ECO:0007669"/>
    <property type="project" value="UniProtKB-KW"/>
</dbReference>
<keyword evidence="3" id="KW-0694">RNA-binding</keyword>
<evidence type="ECO:0000313" key="6">
    <source>
        <dbReference type="Proteomes" id="UP000189956"/>
    </source>
</evidence>
<evidence type="ECO:0000256" key="1">
    <source>
        <dbReference type="ARBA" id="ARBA00010876"/>
    </source>
</evidence>
<proteinExistence type="inferred from homology"/>
<protein>
    <submittedName>
        <fullName evidence="5">23S rRNA pseudouridine1911/1915/1917 synthase</fullName>
    </submittedName>
</protein>
<dbReference type="Pfam" id="PF00849">
    <property type="entry name" value="PseudoU_synth_2"/>
    <property type="match status" value="1"/>
</dbReference>
<dbReference type="CDD" id="cd00165">
    <property type="entry name" value="S4"/>
    <property type="match status" value="1"/>
</dbReference>
<dbReference type="InterPro" id="IPR002942">
    <property type="entry name" value="S4_RNA-bd"/>
</dbReference>
<dbReference type="GO" id="GO:0120159">
    <property type="term" value="F:rRNA pseudouridine synthase activity"/>
    <property type="evidence" value="ECO:0007669"/>
    <property type="project" value="UniProtKB-ARBA"/>
</dbReference>
<dbReference type="InterPro" id="IPR036986">
    <property type="entry name" value="S4_RNA-bd_sf"/>
</dbReference>
<dbReference type="InterPro" id="IPR020103">
    <property type="entry name" value="PsdUridine_synth_cat_dom_sf"/>
</dbReference>
<dbReference type="SUPFAM" id="SSF55120">
    <property type="entry name" value="Pseudouridine synthase"/>
    <property type="match status" value="1"/>
</dbReference>
<dbReference type="InterPro" id="IPR006145">
    <property type="entry name" value="PsdUridine_synth_RsuA/RluA"/>
</dbReference>
<dbReference type="PANTHER" id="PTHR21600">
    <property type="entry name" value="MITOCHONDRIAL RNA PSEUDOURIDINE SYNTHASE"/>
    <property type="match status" value="1"/>
</dbReference>
<comment type="similarity">
    <text evidence="1">Belongs to the pseudouridine synthase RluA family.</text>
</comment>
<evidence type="ECO:0000256" key="3">
    <source>
        <dbReference type="PROSITE-ProRule" id="PRU00182"/>
    </source>
</evidence>
<feature type="domain" description="RNA-binding S4" evidence="4">
    <location>
        <begin position="31"/>
        <end position="89"/>
    </location>
</feature>